<proteinExistence type="inferred from homology"/>
<evidence type="ECO:0000256" key="2">
    <source>
        <dbReference type="ARBA" id="ARBA00022670"/>
    </source>
</evidence>
<name>A0A1B0DNK4_PHLPP</name>
<evidence type="ECO:0000313" key="7">
    <source>
        <dbReference type="Proteomes" id="UP000092462"/>
    </source>
</evidence>
<evidence type="ECO:0000313" key="6">
    <source>
        <dbReference type="EnsemblMetazoa" id="PPAI010049-PA"/>
    </source>
</evidence>
<dbReference type="InterPro" id="IPR008758">
    <property type="entry name" value="Peptidase_S28"/>
</dbReference>
<dbReference type="Proteomes" id="UP000092462">
    <property type="component" value="Unassembled WGS sequence"/>
</dbReference>
<organism evidence="6 7">
    <name type="scientific">Phlebotomus papatasi</name>
    <name type="common">Sandfly</name>
    <dbReference type="NCBI Taxonomy" id="29031"/>
    <lineage>
        <taxon>Eukaryota</taxon>
        <taxon>Metazoa</taxon>
        <taxon>Ecdysozoa</taxon>
        <taxon>Arthropoda</taxon>
        <taxon>Hexapoda</taxon>
        <taxon>Insecta</taxon>
        <taxon>Pterygota</taxon>
        <taxon>Neoptera</taxon>
        <taxon>Endopterygota</taxon>
        <taxon>Diptera</taxon>
        <taxon>Nematocera</taxon>
        <taxon>Psychodoidea</taxon>
        <taxon>Psychodidae</taxon>
        <taxon>Phlebotomus</taxon>
        <taxon>Phlebotomus</taxon>
    </lineage>
</organism>
<dbReference type="PANTHER" id="PTHR11010:SF5">
    <property type="entry name" value="RE36938P-RELATED"/>
    <property type="match status" value="1"/>
</dbReference>
<evidence type="ECO:0000256" key="3">
    <source>
        <dbReference type="ARBA" id="ARBA00022729"/>
    </source>
</evidence>
<accession>A0A1B0DNK4</accession>
<sequence>MLTKLVQISLLLGILIAMASGEIERRNITQWQDHFDYNNTETWENTYYIDDSFYEPGGPIFLFMGGMDFYTTIGRLNSSHFRDIAEEVGAVLVGTEHRYYGESRPTPDLTKENLVYLTSAQALADAAELVRYLKASSPDLHDAQVIAAGIGHGGALASWMRLKYPELIDGAWASSAKVNAIVNFHEFLPNAAETIRIYGGLICYTRMANAFVMLEELFAEGNYTKLFEVFRMCPTEQEFDPELGGGLFFGTIATAIGMYISMLQKLIAYIRQ</sequence>
<dbReference type="Pfam" id="PF05577">
    <property type="entry name" value="Peptidase_S28"/>
    <property type="match status" value="1"/>
</dbReference>
<keyword evidence="2" id="KW-0645">Protease</keyword>
<dbReference type="VEuPathDB" id="VectorBase:PPAI010049"/>
<dbReference type="GO" id="GO:0008239">
    <property type="term" value="F:dipeptidyl-peptidase activity"/>
    <property type="evidence" value="ECO:0007669"/>
    <property type="project" value="TreeGrafter"/>
</dbReference>
<dbReference type="GO" id="GO:0006508">
    <property type="term" value="P:proteolysis"/>
    <property type="evidence" value="ECO:0007669"/>
    <property type="project" value="UniProtKB-KW"/>
</dbReference>
<dbReference type="AlphaFoldDB" id="A0A1B0DNK4"/>
<dbReference type="VEuPathDB" id="VectorBase:PPAPM1_007439"/>
<evidence type="ECO:0000256" key="5">
    <source>
        <dbReference type="ARBA" id="ARBA00023180"/>
    </source>
</evidence>
<keyword evidence="4" id="KW-0378">Hydrolase</keyword>
<dbReference type="Gene3D" id="3.40.50.1820">
    <property type="entry name" value="alpha/beta hydrolase"/>
    <property type="match status" value="1"/>
</dbReference>
<protein>
    <recommendedName>
        <fullName evidence="8">Peptidase S9 prolyl oligopeptidase catalytic domain-containing protein</fullName>
    </recommendedName>
</protein>
<keyword evidence="5" id="KW-0325">Glycoprotein</keyword>
<dbReference type="GO" id="GO:0070008">
    <property type="term" value="F:serine-type exopeptidase activity"/>
    <property type="evidence" value="ECO:0007669"/>
    <property type="project" value="InterPro"/>
</dbReference>
<dbReference type="PANTHER" id="PTHR11010">
    <property type="entry name" value="PROTEASE S28 PRO-X CARBOXYPEPTIDASE-RELATED"/>
    <property type="match status" value="1"/>
</dbReference>
<reference evidence="6" key="1">
    <citation type="submission" date="2022-08" db="UniProtKB">
        <authorList>
            <consortium name="EnsemblMetazoa"/>
        </authorList>
    </citation>
    <scope>IDENTIFICATION</scope>
    <source>
        <strain evidence="6">Israel</strain>
    </source>
</reference>
<evidence type="ECO:0000256" key="4">
    <source>
        <dbReference type="ARBA" id="ARBA00022801"/>
    </source>
</evidence>
<evidence type="ECO:0008006" key="8">
    <source>
        <dbReference type="Google" id="ProtNLM"/>
    </source>
</evidence>
<keyword evidence="3" id="KW-0732">Signal</keyword>
<comment type="similarity">
    <text evidence="1">Belongs to the peptidase S28 family.</text>
</comment>
<dbReference type="EMBL" id="AJVK01017631">
    <property type="status" value="NOT_ANNOTATED_CDS"/>
    <property type="molecule type" value="Genomic_DNA"/>
</dbReference>
<evidence type="ECO:0000256" key="1">
    <source>
        <dbReference type="ARBA" id="ARBA00011079"/>
    </source>
</evidence>
<keyword evidence="7" id="KW-1185">Reference proteome</keyword>
<dbReference type="InterPro" id="IPR029058">
    <property type="entry name" value="AB_hydrolase_fold"/>
</dbReference>
<dbReference type="SUPFAM" id="SSF53474">
    <property type="entry name" value="alpha/beta-Hydrolases"/>
    <property type="match status" value="1"/>
</dbReference>
<dbReference type="EnsemblMetazoa" id="PPAI010049-RA">
    <property type="protein sequence ID" value="PPAI010049-PA"/>
    <property type="gene ID" value="PPAI010049"/>
</dbReference>